<dbReference type="PANTHER" id="PTHR42852">
    <property type="entry name" value="THIOL:DISULFIDE INTERCHANGE PROTEIN DSBE"/>
    <property type="match status" value="1"/>
</dbReference>
<evidence type="ECO:0000256" key="3">
    <source>
        <dbReference type="ARBA" id="ARBA00023157"/>
    </source>
</evidence>
<dbReference type="PROSITE" id="PS00194">
    <property type="entry name" value="THIOREDOXIN_1"/>
    <property type="match status" value="1"/>
</dbReference>
<comment type="subcellular location">
    <subcellularLocation>
        <location evidence="1">Cell envelope</location>
    </subcellularLocation>
</comment>
<reference evidence="6" key="1">
    <citation type="submission" date="2022-01" db="EMBL/GenBank/DDBJ databases">
        <title>Novel bile acid biosynthetic pathways are enriched in the microbiome of centenarians.</title>
        <authorList>
            <person name="Sato Y."/>
            <person name="Atarashi K."/>
            <person name="Plichta R.D."/>
            <person name="Arai Y."/>
            <person name="Sasajima S."/>
            <person name="Kearney M.S."/>
            <person name="Suda W."/>
            <person name="Takeshita K."/>
            <person name="Sasaki T."/>
            <person name="Okamoto S."/>
            <person name="Skelly N.A."/>
            <person name="Okamura Y."/>
            <person name="Vlamakis H."/>
            <person name="Li Y."/>
            <person name="Tanoue T."/>
            <person name="Takei H."/>
            <person name="Nittono H."/>
            <person name="Narushima S."/>
            <person name="Irie J."/>
            <person name="Itoh H."/>
            <person name="Moriya K."/>
            <person name="Sugiura Y."/>
            <person name="Suematsu M."/>
            <person name="Moritoki N."/>
            <person name="Shibata S."/>
            <person name="Littman R.D."/>
            <person name="Fischbach A.M."/>
            <person name="Uwamino Y."/>
            <person name="Inoue T."/>
            <person name="Honda A."/>
            <person name="Hattori M."/>
            <person name="Murai T."/>
            <person name="Xavier J.R."/>
            <person name="Hirose N."/>
            <person name="Honda K."/>
        </authorList>
    </citation>
    <scope>NUCLEOTIDE SEQUENCE</scope>
    <source>
        <strain evidence="6">CE91-St16</strain>
    </source>
</reference>
<dbReference type="InterPro" id="IPR000866">
    <property type="entry name" value="AhpC/TSA"/>
</dbReference>
<feature type="domain" description="Thioredoxin" evidence="5">
    <location>
        <begin position="207"/>
        <end position="348"/>
    </location>
</feature>
<dbReference type="SUPFAM" id="SSF52833">
    <property type="entry name" value="Thioredoxin-like"/>
    <property type="match status" value="1"/>
</dbReference>
<dbReference type="InterPro" id="IPR050553">
    <property type="entry name" value="Thioredoxin_ResA/DsbE_sf"/>
</dbReference>
<organism evidence="6 7">
    <name type="scientific">Alistipes finegoldii</name>
    <dbReference type="NCBI Taxonomy" id="214856"/>
    <lineage>
        <taxon>Bacteria</taxon>
        <taxon>Pseudomonadati</taxon>
        <taxon>Bacteroidota</taxon>
        <taxon>Bacteroidia</taxon>
        <taxon>Bacteroidales</taxon>
        <taxon>Rikenellaceae</taxon>
        <taxon>Alistipes</taxon>
    </lineage>
</organism>
<comment type="caution">
    <text evidence="6">The sequence shown here is derived from an EMBL/GenBank/DDBJ whole genome shotgun (WGS) entry which is preliminary data.</text>
</comment>
<dbReference type="PANTHER" id="PTHR42852:SF6">
    <property type="entry name" value="THIOL:DISULFIDE INTERCHANGE PROTEIN DSBE"/>
    <property type="match status" value="1"/>
</dbReference>
<dbReference type="InterPro" id="IPR017937">
    <property type="entry name" value="Thioredoxin_CS"/>
</dbReference>
<dbReference type="GO" id="GO:0017004">
    <property type="term" value="P:cytochrome complex assembly"/>
    <property type="evidence" value="ECO:0007669"/>
    <property type="project" value="UniProtKB-KW"/>
</dbReference>
<dbReference type="Pfam" id="PF00578">
    <property type="entry name" value="AhpC-TSA"/>
    <property type="match status" value="1"/>
</dbReference>
<dbReference type="GO" id="GO:0030313">
    <property type="term" value="C:cell envelope"/>
    <property type="evidence" value="ECO:0007669"/>
    <property type="project" value="UniProtKB-SubCell"/>
</dbReference>
<evidence type="ECO:0000313" key="6">
    <source>
        <dbReference type="EMBL" id="GKI18349.1"/>
    </source>
</evidence>
<dbReference type="AlphaFoldDB" id="A0AA37KNW7"/>
<dbReference type="CDD" id="cd02966">
    <property type="entry name" value="TlpA_like_family"/>
    <property type="match status" value="1"/>
</dbReference>
<dbReference type="GO" id="GO:0016491">
    <property type="term" value="F:oxidoreductase activity"/>
    <property type="evidence" value="ECO:0007669"/>
    <property type="project" value="InterPro"/>
</dbReference>
<keyword evidence="3" id="KW-1015">Disulfide bond</keyword>
<protein>
    <submittedName>
        <fullName evidence="6">Thiol:disulfide interchange protein</fullName>
    </submittedName>
</protein>
<evidence type="ECO:0000259" key="5">
    <source>
        <dbReference type="PROSITE" id="PS51352"/>
    </source>
</evidence>
<evidence type="ECO:0000256" key="4">
    <source>
        <dbReference type="ARBA" id="ARBA00023284"/>
    </source>
</evidence>
<dbReference type="GO" id="GO:0016209">
    <property type="term" value="F:antioxidant activity"/>
    <property type="evidence" value="ECO:0007669"/>
    <property type="project" value="InterPro"/>
</dbReference>
<sequence length="348" mass="37846">MKKILLTASTAALLCGCGGPNYSITGNAGLEPGDSVFLIGSGRTELAAGIVCADSTIRLQGRVAEPEIARLANQERIPVGTAVIFLEPGDIRTVPTDDRRVYAVSGTPLNDRKREFDERMADFDRKFRELPLDAPADSLYADYNKLVPESIEANLDNLFGAYLFSVYEFDGNDIAAAKTRLKQFPAAVQAHSILQRIAEKVAATENTEIGKPYMDLTLPDAAGEPVALSGIVGKGRWVLLDFWATWCGPCCREIPHLREAYAACKSKGLEIYGVSLDNDAAKWKTFVADNDMPWINVLGVSADKRSDAAAMYGISSIPANFLISPEGIIVARDLRGENIKARLEEAMR</sequence>
<evidence type="ECO:0000256" key="1">
    <source>
        <dbReference type="ARBA" id="ARBA00004196"/>
    </source>
</evidence>
<dbReference type="Proteomes" id="UP001055105">
    <property type="component" value="Unassembled WGS sequence"/>
</dbReference>
<dbReference type="RefSeq" id="WP_009597861.1">
    <property type="nucleotide sequence ID" value="NZ_AP025581.1"/>
</dbReference>
<keyword evidence="2" id="KW-0201">Cytochrome c-type biogenesis</keyword>
<accession>A0AA37KNW7</accession>
<dbReference type="PROSITE" id="PS51352">
    <property type="entry name" value="THIOREDOXIN_2"/>
    <property type="match status" value="1"/>
</dbReference>
<evidence type="ECO:0000256" key="2">
    <source>
        <dbReference type="ARBA" id="ARBA00022748"/>
    </source>
</evidence>
<keyword evidence="4" id="KW-0676">Redox-active center</keyword>
<dbReference type="InterPro" id="IPR036249">
    <property type="entry name" value="Thioredoxin-like_sf"/>
</dbReference>
<gene>
    <name evidence="6" type="ORF">CE91St16_12570</name>
</gene>
<proteinExistence type="predicted"/>
<dbReference type="EMBL" id="BQOL01000001">
    <property type="protein sequence ID" value="GKI18349.1"/>
    <property type="molecule type" value="Genomic_DNA"/>
</dbReference>
<dbReference type="InterPro" id="IPR013766">
    <property type="entry name" value="Thioredoxin_domain"/>
</dbReference>
<dbReference type="PROSITE" id="PS51257">
    <property type="entry name" value="PROKAR_LIPOPROTEIN"/>
    <property type="match status" value="1"/>
</dbReference>
<name>A0AA37KNW7_9BACT</name>
<evidence type="ECO:0000313" key="7">
    <source>
        <dbReference type="Proteomes" id="UP001055105"/>
    </source>
</evidence>
<dbReference type="Gene3D" id="3.40.30.10">
    <property type="entry name" value="Glutaredoxin"/>
    <property type="match status" value="1"/>
</dbReference>